<evidence type="ECO:0000256" key="1">
    <source>
        <dbReference type="SAM" id="MobiDB-lite"/>
    </source>
</evidence>
<feature type="compositionally biased region" description="Basic and acidic residues" evidence="1">
    <location>
        <begin position="1"/>
        <end position="11"/>
    </location>
</feature>
<feature type="compositionally biased region" description="Basic and acidic residues" evidence="1">
    <location>
        <begin position="130"/>
        <end position="144"/>
    </location>
</feature>
<feature type="region of interest" description="Disordered" evidence="1">
    <location>
        <begin position="128"/>
        <end position="151"/>
    </location>
</feature>
<evidence type="ECO:0000313" key="2">
    <source>
        <dbReference type="EMBL" id="CAG6471057.1"/>
    </source>
</evidence>
<dbReference type="EMBL" id="HBUE01066945">
    <property type="protein sequence ID" value="CAG6471057.1"/>
    <property type="molecule type" value="Transcribed_RNA"/>
</dbReference>
<accession>A0A8D8FFS2</accession>
<feature type="region of interest" description="Disordered" evidence="1">
    <location>
        <begin position="1"/>
        <end position="38"/>
    </location>
</feature>
<reference evidence="2" key="1">
    <citation type="submission" date="2021-05" db="EMBL/GenBank/DDBJ databases">
        <authorList>
            <person name="Alioto T."/>
            <person name="Alioto T."/>
            <person name="Gomez Garrido J."/>
        </authorList>
    </citation>
    <scope>NUCLEOTIDE SEQUENCE</scope>
</reference>
<name>A0A8D8FFS2_CULPI</name>
<protein>
    <submittedName>
        <fullName evidence="2">(northern house mosquito) hypothetical protein</fullName>
    </submittedName>
</protein>
<proteinExistence type="predicted"/>
<organism evidence="2">
    <name type="scientific">Culex pipiens</name>
    <name type="common">House mosquito</name>
    <dbReference type="NCBI Taxonomy" id="7175"/>
    <lineage>
        <taxon>Eukaryota</taxon>
        <taxon>Metazoa</taxon>
        <taxon>Ecdysozoa</taxon>
        <taxon>Arthropoda</taxon>
        <taxon>Hexapoda</taxon>
        <taxon>Insecta</taxon>
        <taxon>Pterygota</taxon>
        <taxon>Neoptera</taxon>
        <taxon>Endopterygota</taxon>
        <taxon>Diptera</taxon>
        <taxon>Nematocera</taxon>
        <taxon>Culicoidea</taxon>
        <taxon>Culicidae</taxon>
        <taxon>Culicinae</taxon>
        <taxon>Culicini</taxon>
        <taxon>Culex</taxon>
        <taxon>Culex</taxon>
    </lineage>
</organism>
<dbReference type="EMBL" id="HBUE01066948">
    <property type="protein sequence ID" value="CAG6471059.1"/>
    <property type="molecule type" value="Transcribed_RNA"/>
</dbReference>
<dbReference type="AlphaFoldDB" id="A0A8D8FFS2"/>
<sequence>MSHLRLHDGHNRAQKGAPSNGNSPHHRMDRDRMCHQRRHDLRGPRADRIRFRNGRRTCSCVHLGGDPASLAGDVVCTRFDGDQFGSFAAVHARGVHQLEDVVGDFGFCAGGGVRADAVHAGNAELFGDQEQTRPGDEKFGEAARIDVQSGT</sequence>